<dbReference type="PATRIC" id="fig|389348.3.peg.1093"/>
<keyword evidence="3" id="KW-1185">Reference proteome</keyword>
<gene>
    <name evidence="2" type="ORF">PNK_0994</name>
</gene>
<dbReference type="EMBL" id="LN879502">
    <property type="protein sequence ID" value="CUI16617.1"/>
    <property type="molecule type" value="Genomic_DNA"/>
</dbReference>
<evidence type="ECO:0000256" key="1">
    <source>
        <dbReference type="SAM" id="SignalP"/>
    </source>
</evidence>
<evidence type="ECO:0000313" key="2">
    <source>
        <dbReference type="EMBL" id="CUI16617.1"/>
    </source>
</evidence>
<name>A0A0U5J9A6_9BACT</name>
<organism evidence="2 3">
    <name type="scientific">Candidatus Protochlamydia naegleriophila</name>
    <dbReference type="NCBI Taxonomy" id="389348"/>
    <lineage>
        <taxon>Bacteria</taxon>
        <taxon>Pseudomonadati</taxon>
        <taxon>Chlamydiota</taxon>
        <taxon>Chlamydiia</taxon>
        <taxon>Parachlamydiales</taxon>
        <taxon>Parachlamydiaceae</taxon>
        <taxon>Candidatus Protochlamydia</taxon>
    </lineage>
</organism>
<dbReference type="AlphaFoldDB" id="A0A0U5J9A6"/>
<accession>A0A0U5J9A6</accession>
<keyword evidence="1" id="KW-0732">Signal</keyword>
<feature type="signal peptide" evidence="1">
    <location>
        <begin position="1"/>
        <end position="25"/>
    </location>
</feature>
<dbReference type="KEGG" id="pnl:PNK_0994"/>
<dbReference type="InParanoid" id="A0A0U5J9A6"/>
<evidence type="ECO:0000313" key="3">
    <source>
        <dbReference type="Proteomes" id="UP000069902"/>
    </source>
</evidence>
<reference evidence="3" key="1">
    <citation type="submission" date="2015-09" db="EMBL/GenBank/DDBJ databases">
        <authorList>
            <person name="Bertelli C."/>
        </authorList>
    </citation>
    <scope>NUCLEOTIDE SEQUENCE [LARGE SCALE GENOMIC DNA]</scope>
    <source>
        <strain evidence="3">KNic</strain>
    </source>
</reference>
<sequence>MLKKRTIPLVISLLTLLFSSHASLSADLELRKKQNENGADKALEPYMLPRNHPLKGYLSILFSNPNMFKSSSHFRKAGFHVIRGHRKLMVGGHPHVPDYLFKKFPNSMPQAKQLENFLKRQKGAQVLRNYILTHNYKYLVIPQKWLIKLPRSFSQGDKDRSYVLVVDNMDIHRDYNDPNGICRQLYYNMSVEMLTELCTILHAVGGCDAFPRNQPFTKEGKIAFVDTEHVGKMKGHFLKHIVPALNEELQAYAIALWNKLEDEENERRLAKRSIDG</sequence>
<dbReference type="Proteomes" id="UP000069902">
    <property type="component" value="Chromosome cPNK"/>
</dbReference>
<proteinExistence type="predicted"/>
<feature type="chain" id="PRO_5006860333" evidence="1">
    <location>
        <begin position="26"/>
        <end position="276"/>
    </location>
</feature>
<protein>
    <submittedName>
        <fullName evidence="2">Conserved putative secreted protein</fullName>
    </submittedName>
</protein>
<dbReference type="RefSeq" id="WP_059060652.1">
    <property type="nucleotide sequence ID" value="NZ_LN879502.1"/>
</dbReference>